<name>A0A1H3DPJ5_9BACT</name>
<dbReference type="EMBL" id="FNOV01000002">
    <property type="protein sequence ID" value="SDX68311.1"/>
    <property type="molecule type" value="Genomic_DNA"/>
</dbReference>
<accession>A0A1H3DPJ5</accession>
<proteinExistence type="predicted"/>
<evidence type="ECO:0000313" key="2">
    <source>
        <dbReference type="Proteomes" id="UP000199249"/>
    </source>
</evidence>
<organism evidence="1 2">
    <name type="scientific">Hymenobacter psychrophilus</name>
    <dbReference type="NCBI Taxonomy" id="651662"/>
    <lineage>
        <taxon>Bacteria</taxon>
        <taxon>Pseudomonadati</taxon>
        <taxon>Bacteroidota</taxon>
        <taxon>Cytophagia</taxon>
        <taxon>Cytophagales</taxon>
        <taxon>Hymenobacteraceae</taxon>
        <taxon>Hymenobacter</taxon>
    </lineage>
</organism>
<dbReference type="OrthoDB" id="180943at768503"/>
<dbReference type="STRING" id="651662.SAMN04488069_102441"/>
<dbReference type="Proteomes" id="UP000199249">
    <property type="component" value="Unassembled WGS sequence"/>
</dbReference>
<sequence length="92" mass="10740">MSDVLEVQIMPTTGSLYQRGFDIDTMEVEPGETFVIDKKFEGSISCEEENYIFWDRDQFTNQKEQAEPDDAYFLRPGSYLFHDDGITIEKLK</sequence>
<dbReference type="RefSeq" id="WP_092738277.1">
    <property type="nucleotide sequence ID" value="NZ_FNOV01000002.1"/>
</dbReference>
<reference evidence="2" key="1">
    <citation type="submission" date="2016-10" db="EMBL/GenBank/DDBJ databases">
        <authorList>
            <person name="Varghese N."/>
            <person name="Submissions S."/>
        </authorList>
    </citation>
    <scope>NUCLEOTIDE SEQUENCE [LARGE SCALE GENOMIC DNA]</scope>
    <source>
        <strain evidence="2">CGMCC 1.8975</strain>
    </source>
</reference>
<protein>
    <submittedName>
        <fullName evidence="1">Uncharacterized protein</fullName>
    </submittedName>
</protein>
<evidence type="ECO:0000313" key="1">
    <source>
        <dbReference type="EMBL" id="SDX68311.1"/>
    </source>
</evidence>
<keyword evidence="2" id="KW-1185">Reference proteome</keyword>
<dbReference type="AlphaFoldDB" id="A0A1H3DPJ5"/>
<gene>
    <name evidence="1" type="ORF">SAMN04488069_102441</name>
</gene>